<keyword evidence="3" id="KW-1185">Reference proteome</keyword>
<evidence type="ECO:0000313" key="2">
    <source>
        <dbReference type="EMBL" id="CAF9941312.1"/>
    </source>
</evidence>
<dbReference type="Proteomes" id="UP000664521">
    <property type="component" value="Unassembled WGS sequence"/>
</dbReference>
<dbReference type="PANTHER" id="PTHR42912">
    <property type="entry name" value="METHYLTRANSFERASE"/>
    <property type="match status" value="1"/>
</dbReference>
<dbReference type="GO" id="GO:0008168">
    <property type="term" value="F:methyltransferase activity"/>
    <property type="evidence" value="ECO:0007669"/>
    <property type="project" value="TreeGrafter"/>
</dbReference>
<dbReference type="EMBL" id="CAJPDS010000185">
    <property type="protein sequence ID" value="CAF9941312.1"/>
    <property type="molecule type" value="Genomic_DNA"/>
</dbReference>
<dbReference type="InterPro" id="IPR050508">
    <property type="entry name" value="Methyltransf_Superfamily"/>
</dbReference>
<dbReference type="PANTHER" id="PTHR42912:SF80">
    <property type="entry name" value="METHYLTRANSFERASE DOMAIN-CONTAINING PROTEIN"/>
    <property type="match status" value="1"/>
</dbReference>
<comment type="caution">
    <text evidence="2">The sequence shown here is derived from an EMBL/GenBank/DDBJ whole genome shotgun (WGS) entry which is preliminary data.</text>
</comment>
<reference evidence="2" key="1">
    <citation type="submission" date="2021-03" db="EMBL/GenBank/DDBJ databases">
        <authorList>
            <person name="Tagirdzhanova G."/>
        </authorList>
    </citation>
    <scope>NUCLEOTIDE SEQUENCE</scope>
</reference>
<protein>
    <recommendedName>
        <fullName evidence="1">Methyltransferase domain-containing protein</fullName>
    </recommendedName>
</protein>
<organism evidence="2 3">
    <name type="scientific">Heterodermia speciosa</name>
    <dbReference type="NCBI Taxonomy" id="116794"/>
    <lineage>
        <taxon>Eukaryota</taxon>
        <taxon>Fungi</taxon>
        <taxon>Dikarya</taxon>
        <taxon>Ascomycota</taxon>
        <taxon>Pezizomycotina</taxon>
        <taxon>Lecanoromycetes</taxon>
        <taxon>OSLEUM clade</taxon>
        <taxon>Lecanoromycetidae</taxon>
        <taxon>Caliciales</taxon>
        <taxon>Physciaceae</taxon>
        <taxon>Heterodermia</taxon>
    </lineage>
</organism>
<gene>
    <name evidence="2" type="ORF">HETSPECPRED_003048</name>
</gene>
<sequence length="214" mass="22673">MSADTGTDVSIFLQSIHAISSPKDCGAIYDQWARTYDIDVRHAGVDYVAPAVTAQAVVAANGNITGSVLDAGCGTGSVGVALSQAGAKNIDGIDISSGMLNVARKSGVYSDLTVVDMSKVIDKQDQSYDVITCVGIFTEAHVSTVPALRELIRIVKEDGLVVCTIVDEVWVPGVYEAEVERLDVAGAVNVLSAAVANYRRGTNKRARMVILRRR</sequence>
<accession>A0A8H3PI27</accession>
<evidence type="ECO:0000259" key="1">
    <source>
        <dbReference type="Pfam" id="PF13649"/>
    </source>
</evidence>
<evidence type="ECO:0000313" key="3">
    <source>
        <dbReference type="Proteomes" id="UP000664521"/>
    </source>
</evidence>
<dbReference type="Pfam" id="PF13649">
    <property type="entry name" value="Methyltransf_25"/>
    <property type="match status" value="1"/>
</dbReference>
<dbReference type="AlphaFoldDB" id="A0A8H3PI27"/>
<dbReference type="InterPro" id="IPR029063">
    <property type="entry name" value="SAM-dependent_MTases_sf"/>
</dbReference>
<feature type="domain" description="Methyltransferase" evidence="1">
    <location>
        <begin position="68"/>
        <end position="159"/>
    </location>
</feature>
<dbReference type="Gene3D" id="3.40.50.150">
    <property type="entry name" value="Vaccinia Virus protein VP39"/>
    <property type="match status" value="1"/>
</dbReference>
<dbReference type="InterPro" id="IPR041698">
    <property type="entry name" value="Methyltransf_25"/>
</dbReference>
<dbReference type="SUPFAM" id="SSF53335">
    <property type="entry name" value="S-adenosyl-L-methionine-dependent methyltransferases"/>
    <property type="match status" value="1"/>
</dbReference>
<dbReference type="OrthoDB" id="66144at2759"/>
<proteinExistence type="predicted"/>
<dbReference type="CDD" id="cd02440">
    <property type="entry name" value="AdoMet_MTases"/>
    <property type="match status" value="1"/>
</dbReference>
<name>A0A8H3PI27_9LECA</name>